<evidence type="ECO:0000313" key="4">
    <source>
        <dbReference type="EMBL" id="QCD95447.1"/>
    </source>
</evidence>
<accession>A0A4D6M3M8</accession>
<dbReference type="Proteomes" id="UP000501690">
    <property type="component" value="Linkage Group LG6"/>
</dbReference>
<dbReference type="PANTHER" id="PTHR43349:SF9">
    <property type="entry name" value="PHENYLCOUMARAN BENZYLIC ETHER REDUCTASE-LIKE PROTEIN"/>
    <property type="match status" value="1"/>
</dbReference>
<dbReference type="Gene3D" id="3.90.25.10">
    <property type="entry name" value="UDP-galactose 4-epimerase, domain 1"/>
    <property type="match status" value="1"/>
</dbReference>
<reference evidence="4 5" key="1">
    <citation type="submission" date="2019-04" db="EMBL/GenBank/DDBJ databases">
        <title>An improved genome assembly and genetic linkage map for asparagus bean, Vigna unguiculata ssp. sesquipedialis.</title>
        <authorList>
            <person name="Xia Q."/>
            <person name="Zhang R."/>
            <person name="Dong Y."/>
        </authorList>
    </citation>
    <scope>NUCLEOTIDE SEQUENCE [LARGE SCALE GENOMIC DNA]</scope>
    <source>
        <tissue evidence="4">Leaf</tissue>
    </source>
</reference>
<dbReference type="GO" id="GO:0009807">
    <property type="term" value="P:lignan biosynthetic process"/>
    <property type="evidence" value="ECO:0007669"/>
    <property type="project" value="UniProtKB-ARBA"/>
</dbReference>
<proteinExistence type="predicted"/>
<dbReference type="InterPro" id="IPR036291">
    <property type="entry name" value="NAD(P)-bd_dom_sf"/>
</dbReference>
<keyword evidence="1" id="KW-0521">NADP</keyword>
<dbReference type="InterPro" id="IPR045312">
    <property type="entry name" value="PCBER-like"/>
</dbReference>
<name>A0A4D6M3M8_VIGUN</name>
<feature type="domain" description="NmrA-like" evidence="3">
    <location>
        <begin position="4"/>
        <end position="298"/>
    </location>
</feature>
<dbReference type="Pfam" id="PF05368">
    <property type="entry name" value="NmrA"/>
    <property type="match status" value="1"/>
</dbReference>
<keyword evidence="5" id="KW-1185">Reference proteome</keyword>
<evidence type="ECO:0000256" key="1">
    <source>
        <dbReference type="ARBA" id="ARBA00022857"/>
    </source>
</evidence>
<dbReference type="SUPFAM" id="SSF51735">
    <property type="entry name" value="NAD(P)-binding Rossmann-fold domains"/>
    <property type="match status" value="1"/>
</dbReference>
<evidence type="ECO:0000259" key="3">
    <source>
        <dbReference type="Pfam" id="PF05368"/>
    </source>
</evidence>
<sequence length="316" mass="35357">MERKNRIVVFGGTGYIGKHLVKASLSLGHPTFVYTRPLTSQTPPSKIQLCKDFTSMGVTLLQGELEHEQILAVVKEVDIVICALPFPQAMEQLKIIEAIKVAGNIKRFIPTGFGSEEEKIKALPPFQAVLDEKRKIREKIEAAGIPYTSINANCFAAYFINYLLRPHQKLKDIVVYGTGEAKVVLNYEEDVAMYIVKAANDPRTCNRVVSCRPLKNIITQNKLISLWHQKSGQTFTNTFVSEEQIVKLSQTLPFPENIPVSIIHSVFVRGDLTSFDIGEDDLEASLLYPDYNYTSIDEVLDIFLVHPPLPASTSFG</sequence>
<dbReference type="CDD" id="cd05259">
    <property type="entry name" value="PCBER_SDR_a"/>
    <property type="match status" value="1"/>
</dbReference>
<gene>
    <name evidence="4" type="ORF">DEO72_LG6g140</name>
</gene>
<protein>
    <submittedName>
        <fullName evidence="4">Isoflavone reductase</fullName>
    </submittedName>
</protein>
<dbReference type="GO" id="GO:0016491">
    <property type="term" value="F:oxidoreductase activity"/>
    <property type="evidence" value="ECO:0007669"/>
    <property type="project" value="UniProtKB-KW"/>
</dbReference>
<dbReference type="InterPro" id="IPR050608">
    <property type="entry name" value="NmrA-type/Isoflavone_red_sf"/>
</dbReference>
<dbReference type="AlphaFoldDB" id="A0A4D6M3M8"/>
<dbReference type="InterPro" id="IPR008030">
    <property type="entry name" value="NmrA-like"/>
</dbReference>
<dbReference type="EMBL" id="CP039350">
    <property type="protein sequence ID" value="QCD95447.1"/>
    <property type="molecule type" value="Genomic_DNA"/>
</dbReference>
<evidence type="ECO:0000313" key="5">
    <source>
        <dbReference type="Proteomes" id="UP000501690"/>
    </source>
</evidence>
<dbReference type="Gene3D" id="3.40.50.720">
    <property type="entry name" value="NAD(P)-binding Rossmann-like Domain"/>
    <property type="match status" value="1"/>
</dbReference>
<dbReference type="PANTHER" id="PTHR43349">
    <property type="entry name" value="PINORESINOL REDUCTASE-RELATED"/>
    <property type="match status" value="1"/>
</dbReference>
<organism evidence="4 5">
    <name type="scientific">Vigna unguiculata</name>
    <name type="common">Cowpea</name>
    <dbReference type="NCBI Taxonomy" id="3917"/>
    <lineage>
        <taxon>Eukaryota</taxon>
        <taxon>Viridiplantae</taxon>
        <taxon>Streptophyta</taxon>
        <taxon>Embryophyta</taxon>
        <taxon>Tracheophyta</taxon>
        <taxon>Spermatophyta</taxon>
        <taxon>Magnoliopsida</taxon>
        <taxon>eudicotyledons</taxon>
        <taxon>Gunneridae</taxon>
        <taxon>Pentapetalae</taxon>
        <taxon>rosids</taxon>
        <taxon>fabids</taxon>
        <taxon>Fabales</taxon>
        <taxon>Fabaceae</taxon>
        <taxon>Papilionoideae</taxon>
        <taxon>50 kb inversion clade</taxon>
        <taxon>NPAAA clade</taxon>
        <taxon>indigoferoid/millettioid clade</taxon>
        <taxon>Phaseoleae</taxon>
        <taxon>Vigna</taxon>
    </lineage>
</organism>
<evidence type="ECO:0000256" key="2">
    <source>
        <dbReference type="ARBA" id="ARBA00023002"/>
    </source>
</evidence>
<keyword evidence="2" id="KW-0560">Oxidoreductase</keyword>